<evidence type="ECO:0000313" key="4">
    <source>
        <dbReference type="Proteomes" id="UP000198305"/>
    </source>
</evidence>
<dbReference type="SMART" id="SM00327">
    <property type="entry name" value="VWA"/>
    <property type="match status" value="1"/>
</dbReference>
<reference evidence="4" key="1">
    <citation type="submission" date="2017-06" db="EMBL/GenBank/DDBJ databases">
        <authorList>
            <person name="Varghese N."/>
            <person name="Submissions S."/>
        </authorList>
    </citation>
    <scope>NUCLEOTIDE SEQUENCE [LARGE SCALE GENOMIC DNA]</scope>
    <source>
        <strain evidence="4">Ca-68</strain>
    </source>
</reference>
<dbReference type="InterPro" id="IPR002035">
    <property type="entry name" value="VWF_A"/>
</dbReference>
<feature type="transmembrane region" description="Helical" evidence="1">
    <location>
        <begin position="290"/>
        <end position="307"/>
    </location>
</feature>
<accession>A0A239APW6</accession>
<feature type="domain" description="VWFA" evidence="2">
    <location>
        <begin position="40"/>
        <end position="223"/>
    </location>
</feature>
<organism evidence="3 4">
    <name type="scientific">Methylobacillus rhizosphaerae</name>
    <dbReference type="NCBI Taxonomy" id="551994"/>
    <lineage>
        <taxon>Bacteria</taxon>
        <taxon>Pseudomonadati</taxon>
        <taxon>Pseudomonadota</taxon>
        <taxon>Betaproteobacteria</taxon>
        <taxon>Nitrosomonadales</taxon>
        <taxon>Methylophilaceae</taxon>
        <taxon>Methylobacillus</taxon>
    </lineage>
</organism>
<evidence type="ECO:0000313" key="3">
    <source>
        <dbReference type="EMBL" id="SNR97342.1"/>
    </source>
</evidence>
<gene>
    <name evidence="3" type="ORF">SAMN05192560_2046</name>
</gene>
<dbReference type="RefSeq" id="WP_089376122.1">
    <property type="nucleotide sequence ID" value="NZ_FZOA01000008.1"/>
</dbReference>
<evidence type="ECO:0000256" key="1">
    <source>
        <dbReference type="SAM" id="Phobius"/>
    </source>
</evidence>
<keyword evidence="1" id="KW-1133">Transmembrane helix</keyword>
<dbReference type="AlphaFoldDB" id="A0A239APW6"/>
<dbReference type="EMBL" id="FZOA01000008">
    <property type="protein sequence ID" value="SNR97342.1"/>
    <property type="molecule type" value="Genomic_DNA"/>
</dbReference>
<protein>
    <submittedName>
        <fullName evidence="3">MxaL protein</fullName>
    </submittedName>
</protein>
<name>A0A239APW6_9PROT</name>
<keyword evidence="1" id="KW-0812">Transmembrane</keyword>
<dbReference type="InterPro" id="IPR036465">
    <property type="entry name" value="vWFA_dom_sf"/>
</dbReference>
<sequence>MPFLSRLKPYLHRDVLLPAIALLLLGIAAFKPTIPVPRNIYSTMLVIDISQSMNTKGMIWRGEDISRLEYTKHLAHDLVASMPCGSRVSLAFFAGLSVATLYTPIEVCENYAAIQDTIAHVEWRQAWAGNSRLREGMDSLSRLLRTMPEPTQAIFFTDGEEAPHLHAFNTLNLANLQTGSEWLLVGIGSKQPQPIPKFDENNKLLGYWSAENFVLQPGIAQISQQNLGTRDKGTATTENDRYLSIMDEEYLIKLSEEISANYVNGDNPEAVKSAMNHMKPSRRDFAPMDIDWILALIAGGLLLASYTPQRLKKLLKRILHRKMIH</sequence>
<dbReference type="CDD" id="cd00198">
    <property type="entry name" value="vWFA"/>
    <property type="match status" value="1"/>
</dbReference>
<dbReference type="Proteomes" id="UP000198305">
    <property type="component" value="Unassembled WGS sequence"/>
</dbReference>
<dbReference type="Pfam" id="PF13519">
    <property type="entry name" value="VWA_2"/>
    <property type="match status" value="1"/>
</dbReference>
<dbReference type="OrthoDB" id="8532766at2"/>
<dbReference type="Gene3D" id="3.40.50.410">
    <property type="entry name" value="von Willebrand factor, type A domain"/>
    <property type="match status" value="1"/>
</dbReference>
<keyword evidence="4" id="KW-1185">Reference proteome</keyword>
<proteinExistence type="predicted"/>
<evidence type="ECO:0000259" key="2">
    <source>
        <dbReference type="SMART" id="SM00327"/>
    </source>
</evidence>
<dbReference type="SUPFAM" id="SSF53300">
    <property type="entry name" value="vWA-like"/>
    <property type="match status" value="1"/>
</dbReference>
<keyword evidence="1" id="KW-0472">Membrane</keyword>